<reference evidence="1 2" key="1">
    <citation type="submission" date="2022-07" db="EMBL/GenBank/DDBJ databases">
        <title>Novel species in genus cellulomonas.</title>
        <authorList>
            <person name="Ye L."/>
        </authorList>
    </citation>
    <scope>NUCLEOTIDE SEQUENCE [LARGE SCALE GENOMIC DNA]</scope>
    <source>
        <strain evidence="2">zg-Y338</strain>
    </source>
</reference>
<evidence type="ECO:0000313" key="1">
    <source>
        <dbReference type="EMBL" id="UUI73982.1"/>
    </source>
</evidence>
<dbReference type="Pfam" id="PF09684">
    <property type="entry name" value="Tail_P2_I"/>
    <property type="match status" value="1"/>
</dbReference>
<dbReference type="InterPro" id="IPR011748">
    <property type="entry name" value="Unchr_phage_tail-like"/>
</dbReference>
<organism evidence="1 2">
    <name type="scientific">Cellulomonas chengniuliangii</name>
    <dbReference type="NCBI Taxonomy" id="2968084"/>
    <lineage>
        <taxon>Bacteria</taxon>
        <taxon>Bacillati</taxon>
        <taxon>Actinomycetota</taxon>
        <taxon>Actinomycetes</taxon>
        <taxon>Micrococcales</taxon>
        <taxon>Cellulomonadaceae</taxon>
        <taxon>Cellulomonas</taxon>
    </lineage>
</organism>
<protein>
    <submittedName>
        <fullName evidence="1">Phage tail protein</fullName>
    </submittedName>
</protein>
<dbReference type="NCBIfam" id="TIGR02242">
    <property type="entry name" value="tail_TIGR02242"/>
    <property type="match status" value="1"/>
</dbReference>
<dbReference type="InterPro" id="IPR006521">
    <property type="entry name" value="Tail_protein_I"/>
</dbReference>
<sequence>MADDWMLRQLPPAMLDDDFFVRFLSIFQTQANTLLAHAENLRHLADPGVAPPEMARWLGTWIGMDGVDAALPERLQRDLVRNAAQSLPWRGTRRGLVSLLEVLSGGPVEVRDGGGVFPEGGAGDDPGWVALRVATTGMLEEADFAARVAEELPAHVRAELWVGDRQVPLAGAVPRDERATATAPIGEGA</sequence>
<dbReference type="Proteomes" id="UP001316189">
    <property type="component" value="Chromosome"/>
</dbReference>
<keyword evidence="2" id="KW-1185">Reference proteome</keyword>
<name>A0ABY5KTY2_9CELL</name>
<dbReference type="EMBL" id="CP101988">
    <property type="protein sequence ID" value="UUI73982.1"/>
    <property type="molecule type" value="Genomic_DNA"/>
</dbReference>
<accession>A0ABY5KTY2</accession>
<dbReference type="RefSeq" id="WP_227569308.1">
    <property type="nucleotide sequence ID" value="NZ_CP101988.1"/>
</dbReference>
<proteinExistence type="predicted"/>
<gene>
    <name evidence="1" type="ORF">NP064_08995</name>
</gene>
<evidence type="ECO:0000313" key="2">
    <source>
        <dbReference type="Proteomes" id="UP001316189"/>
    </source>
</evidence>